<name>A0AAE0FUN7_9CHLO</name>
<comment type="catalytic activity">
    <reaction evidence="7">
        <text>L-threonyl-[protein] + ATP = O-phospho-L-threonyl-[protein] + ADP + H(+)</text>
        <dbReference type="Rhea" id="RHEA:46608"/>
        <dbReference type="Rhea" id="RHEA-COMP:11060"/>
        <dbReference type="Rhea" id="RHEA-COMP:11605"/>
        <dbReference type="ChEBI" id="CHEBI:15378"/>
        <dbReference type="ChEBI" id="CHEBI:30013"/>
        <dbReference type="ChEBI" id="CHEBI:30616"/>
        <dbReference type="ChEBI" id="CHEBI:61977"/>
        <dbReference type="ChEBI" id="CHEBI:456216"/>
        <dbReference type="EC" id="2.7.11.1"/>
    </reaction>
</comment>
<dbReference type="GO" id="GO:0005524">
    <property type="term" value="F:ATP binding"/>
    <property type="evidence" value="ECO:0007669"/>
    <property type="project" value="UniProtKB-KW"/>
</dbReference>
<dbReference type="Gene3D" id="3.30.40.10">
    <property type="entry name" value="Zinc/RING finger domain, C3HC4 (zinc finger)"/>
    <property type="match status" value="1"/>
</dbReference>
<evidence type="ECO:0000256" key="2">
    <source>
        <dbReference type="ARBA" id="ARBA00022527"/>
    </source>
</evidence>
<dbReference type="PROSITE" id="PS00108">
    <property type="entry name" value="PROTEIN_KINASE_ST"/>
    <property type="match status" value="1"/>
</dbReference>
<accession>A0AAE0FUN7</accession>
<evidence type="ECO:0000256" key="6">
    <source>
        <dbReference type="ARBA" id="ARBA00022840"/>
    </source>
</evidence>
<dbReference type="GO" id="GO:0005737">
    <property type="term" value="C:cytoplasm"/>
    <property type="evidence" value="ECO:0007669"/>
    <property type="project" value="TreeGrafter"/>
</dbReference>
<dbReference type="InterPro" id="IPR008271">
    <property type="entry name" value="Ser/Thr_kinase_AS"/>
</dbReference>
<dbReference type="GO" id="GO:0004674">
    <property type="term" value="F:protein serine/threonine kinase activity"/>
    <property type="evidence" value="ECO:0007669"/>
    <property type="project" value="UniProtKB-KW"/>
</dbReference>
<dbReference type="InterPro" id="IPR013083">
    <property type="entry name" value="Znf_RING/FYVE/PHD"/>
</dbReference>
<comment type="caution">
    <text evidence="11">The sequence shown here is derived from an EMBL/GenBank/DDBJ whole genome shotgun (WGS) entry which is preliminary data.</text>
</comment>
<keyword evidence="3" id="KW-0808">Transferase</keyword>
<dbReference type="PROSITE" id="PS50011">
    <property type="entry name" value="PROTEIN_KINASE_DOM"/>
    <property type="match status" value="1"/>
</dbReference>
<dbReference type="InterPro" id="IPR053235">
    <property type="entry name" value="Ser_Thr_kinase"/>
</dbReference>
<protein>
    <recommendedName>
        <fullName evidence="1">non-specific serine/threonine protein kinase</fullName>
        <ecNumber evidence="1">2.7.11.1</ecNumber>
    </recommendedName>
</protein>
<evidence type="ECO:0000256" key="3">
    <source>
        <dbReference type="ARBA" id="ARBA00022679"/>
    </source>
</evidence>
<reference evidence="11 12" key="1">
    <citation type="journal article" date="2015" name="Genome Biol. Evol.">
        <title>Comparative Genomics of a Bacterivorous Green Alga Reveals Evolutionary Causalities and Consequences of Phago-Mixotrophic Mode of Nutrition.</title>
        <authorList>
            <person name="Burns J.A."/>
            <person name="Paasch A."/>
            <person name="Narechania A."/>
            <person name="Kim E."/>
        </authorList>
    </citation>
    <scope>NUCLEOTIDE SEQUENCE [LARGE SCALE GENOMIC DNA]</scope>
    <source>
        <strain evidence="11 12">PLY_AMNH</strain>
    </source>
</reference>
<dbReference type="Pfam" id="PF00069">
    <property type="entry name" value="Pkinase"/>
    <property type="match status" value="1"/>
</dbReference>
<dbReference type="CDD" id="cd00180">
    <property type="entry name" value="PKc"/>
    <property type="match status" value="1"/>
</dbReference>
<keyword evidence="2" id="KW-0723">Serine/threonine-protein kinase</keyword>
<dbReference type="Gene3D" id="1.10.510.10">
    <property type="entry name" value="Transferase(Phosphotransferase) domain 1"/>
    <property type="match status" value="1"/>
</dbReference>
<dbReference type="InterPro" id="IPR000719">
    <property type="entry name" value="Prot_kinase_dom"/>
</dbReference>
<evidence type="ECO:0000256" key="1">
    <source>
        <dbReference type="ARBA" id="ARBA00012513"/>
    </source>
</evidence>
<keyword evidence="6" id="KW-0067">ATP-binding</keyword>
<dbReference type="EMBL" id="LGRX02013533">
    <property type="protein sequence ID" value="KAK3265980.1"/>
    <property type="molecule type" value="Genomic_DNA"/>
</dbReference>
<evidence type="ECO:0000256" key="5">
    <source>
        <dbReference type="ARBA" id="ARBA00022777"/>
    </source>
</evidence>
<keyword evidence="12" id="KW-1185">Reference proteome</keyword>
<dbReference type="AlphaFoldDB" id="A0AAE0FUN7"/>
<evidence type="ECO:0000313" key="11">
    <source>
        <dbReference type="EMBL" id="KAK3265980.1"/>
    </source>
</evidence>
<comment type="catalytic activity">
    <reaction evidence="8">
        <text>L-seryl-[protein] + ATP = O-phospho-L-seryl-[protein] + ADP + H(+)</text>
        <dbReference type="Rhea" id="RHEA:17989"/>
        <dbReference type="Rhea" id="RHEA-COMP:9863"/>
        <dbReference type="Rhea" id="RHEA-COMP:11604"/>
        <dbReference type="ChEBI" id="CHEBI:15378"/>
        <dbReference type="ChEBI" id="CHEBI:29999"/>
        <dbReference type="ChEBI" id="CHEBI:30616"/>
        <dbReference type="ChEBI" id="CHEBI:83421"/>
        <dbReference type="ChEBI" id="CHEBI:456216"/>
        <dbReference type="EC" id="2.7.11.1"/>
    </reaction>
</comment>
<dbReference type="InterPro" id="IPR011009">
    <property type="entry name" value="Kinase-like_dom_sf"/>
</dbReference>
<feature type="region of interest" description="Disordered" evidence="9">
    <location>
        <begin position="1"/>
        <end position="28"/>
    </location>
</feature>
<dbReference type="PANTHER" id="PTHR24361:SF433">
    <property type="entry name" value="PROTEIN KINASE DOMAIN-CONTAINING PROTEIN"/>
    <property type="match status" value="1"/>
</dbReference>
<sequence>GALEDARDEHEDCEMRHKRARRRNRDSAEEVARLAQELSEARAGVAAAKQRKRGALAALMAHHPSFPELLRHMEQGMPDELVPLWDHLSSRDDFEPRLLQESADTRHKVYQGHQGGVAYAFKVFEVPEENPERLRIIWREASLLRRLQHPAIVPVLGLLFWQPTDHGLQRIAMKLPFYEHGQLSSWVRGDAAPDGMALRLALLRVLEAVAHLHWSGIVHCDIKPENILVDSLGRSFLADFDISIDSESRTTMAITHIEGTSGYLAPELGRGGAGPTPATDLFAFGKTVEALLAMVDEGFQSAESADLVQQLTVEDPGDRPSAAQACHHPYFAAAAGGRMGEPRTCAIGPCKRRWQLSEGLECSNRKGAPHFVCRECLSRHCDAEMKANRVQICCPVSKMDPAAECESCEYTDLELARHLRPAEYERYMGGRRRRLQEAIEQEVQAQQAEALREEMERLRQCRICRAAEANALFMNCGHYGACLQLAGGSAATSDHVASVLWCSYKP</sequence>
<evidence type="ECO:0000313" key="12">
    <source>
        <dbReference type="Proteomes" id="UP001190700"/>
    </source>
</evidence>
<dbReference type="SMART" id="SM00220">
    <property type="entry name" value="S_TKc"/>
    <property type="match status" value="1"/>
</dbReference>
<proteinExistence type="predicted"/>
<gene>
    <name evidence="11" type="ORF">CYMTET_25369</name>
</gene>
<evidence type="ECO:0000259" key="10">
    <source>
        <dbReference type="PROSITE" id="PS50011"/>
    </source>
</evidence>
<evidence type="ECO:0000256" key="8">
    <source>
        <dbReference type="ARBA" id="ARBA00048679"/>
    </source>
</evidence>
<dbReference type="EC" id="2.7.11.1" evidence="1"/>
<feature type="compositionally biased region" description="Basic and acidic residues" evidence="9">
    <location>
        <begin position="1"/>
        <end position="15"/>
    </location>
</feature>
<organism evidence="11 12">
    <name type="scientific">Cymbomonas tetramitiformis</name>
    <dbReference type="NCBI Taxonomy" id="36881"/>
    <lineage>
        <taxon>Eukaryota</taxon>
        <taxon>Viridiplantae</taxon>
        <taxon>Chlorophyta</taxon>
        <taxon>Pyramimonadophyceae</taxon>
        <taxon>Pyramimonadales</taxon>
        <taxon>Pyramimonadaceae</taxon>
        <taxon>Cymbomonas</taxon>
    </lineage>
</organism>
<evidence type="ECO:0000256" key="9">
    <source>
        <dbReference type="SAM" id="MobiDB-lite"/>
    </source>
</evidence>
<feature type="domain" description="Protein kinase" evidence="10">
    <location>
        <begin position="95"/>
        <end position="331"/>
    </location>
</feature>
<dbReference type="Proteomes" id="UP001190700">
    <property type="component" value="Unassembled WGS sequence"/>
</dbReference>
<keyword evidence="5" id="KW-0418">Kinase</keyword>
<dbReference type="SUPFAM" id="SSF56112">
    <property type="entry name" value="Protein kinase-like (PK-like)"/>
    <property type="match status" value="1"/>
</dbReference>
<keyword evidence="4" id="KW-0547">Nucleotide-binding</keyword>
<evidence type="ECO:0000256" key="7">
    <source>
        <dbReference type="ARBA" id="ARBA00047899"/>
    </source>
</evidence>
<dbReference type="PANTHER" id="PTHR24361">
    <property type="entry name" value="MITOGEN-ACTIVATED KINASE KINASE KINASE"/>
    <property type="match status" value="1"/>
</dbReference>
<evidence type="ECO:0000256" key="4">
    <source>
        <dbReference type="ARBA" id="ARBA00022741"/>
    </source>
</evidence>
<feature type="non-terminal residue" evidence="11">
    <location>
        <position position="1"/>
    </location>
</feature>